<protein>
    <submittedName>
        <fullName evidence="2">Uncharacterized protein</fullName>
    </submittedName>
</protein>
<feature type="region of interest" description="Disordered" evidence="1">
    <location>
        <begin position="200"/>
        <end position="337"/>
    </location>
</feature>
<feature type="compositionally biased region" description="Low complexity" evidence="1">
    <location>
        <begin position="955"/>
        <end position="981"/>
    </location>
</feature>
<feature type="region of interest" description="Disordered" evidence="1">
    <location>
        <begin position="826"/>
        <end position="857"/>
    </location>
</feature>
<feature type="compositionally biased region" description="Acidic residues" evidence="1">
    <location>
        <begin position="880"/>
        <end position="909"/>
    </location>
</feature>
<feature type="region of interest" description="Disordered" evidence="1">
    <location>
        <begin position="1223"/>
        <end position="1244"/>
    </location>
</feature>
<name>A0A2J8AD05_9CHLO</name>
<dbReference type="AlphaFoldDB" id="A0A2J8AD05"/>
<feature type="compositionally biased region" description="Low complexity" evidence="1">
    <location>
        <begin position="325"/>
        <end position="336"/>
    </location>
</feature>
<feature type="compositionally biased region" description="Low complexity" evidence="1">
    <location>
        <begin position="684"/>
        <end position="693"/>
    </location>
</feature>
<proteinExistence type="predicted"/>
<feature type="compositionally biased region" description="Low complexity" evidence="1">
    <location>
        <begin position="45"/>
        <end position="69"/>
    </location>
</feature>
<feature type="region of interest" description="Disordered" evidence="1">
    <location>
        <begin position="749"/>
        <end position="787"/>
    </location>
</feature>
<feature type="compositionally biased region" description="Low complexity" evidence="1">
    <location>
        <begin position="842"/>
        <end position="857"/>
    </location>
</feature>
<gene>
    <name evidence="2" type="ORF">TSOC_002862</name>
</gene>
<feature type="region of interest" description="Disordered" evidence="1">
    <location>
        <begin position="634"/>
        <end position="702"/>
    </location>
</feature>
<accession>A0A2J8AD05</accession>
<feature type="compositionally biased region" description="Low complexity" evidence="1">
    <location>
        <begin position="222"/>
        <end position="260"/>
    </location>
</feature>
<evidence type="ECO:0000256" key="1">
    <source>
        <dbReference type="SAM" id="MobiDB-lite"/>
    </source>
</evidence>
<feature type="compositionally biased region" description="Basic and acidic residues" evidence="1">
    <location>
        <begin position="1153"/>
        <end position="1163"/>
    </location>
</feature>
<keyword evidence="3" id="KW-1185">Reference proteome</keyword>
<feature type="compositionally biased region" description="Polar residues" evidence="1">
    <location>
        <begin position="1059"/>
        <end position="1072"/>
    </location>
</feature>
<feature type="region of interest" description="Disordered" evidence="1">
    <location>
        <begin position="439"/>
        <end position="486"/>
    </location>
</feature>
<comment type="caution">
    <text evidence="2">The sequence shown here is derived from an EMBL/GenBank/DDBJ whole genome shotgun (WGS) entry which is preliminary data.</text>
</comment>
<feature type="region of interest" description="Disordered" evidence="1">
    <location>
        <begin position="1133"/>
        <end position="1197"/>
    </location>
</feature>
<feature type="region of interest" description="Disordered" evidence="1">
    <location>
        <begin position="143"/>
        <end position="187"/>
    </location>
</feature>
<reference evidence="2 3" key="1">
    <citation type="journal article" date="2017" name="Mol. Biol. Evol.">
        <title>The 4-celled Tetrabaena socialis nuclear genome reveals the essential components for genetic control of cell number at the origin of multicellularity in the volvocine lineage.</title>
        <authorList>
            <person name="Featherston J."/>
            <person name="Arakaki Y."/>
            <person name="Hanschen E.R."/>
            <person name="Ferris P.J."/>
            <person name="Michod R.E."/>
            <person name="Olson B.J.S.C."/>
            <person name="Nozaki H."/>
            <person name="Durand P.M."/>
        </authorList>
    </citation>
    <scope>NUCLEOTIDE SEQUENCE [LARGE SCALE GENOMIC DNA]</scope>
    <source>
        <strain evidence="2 3">NIES-571</strain>
    </source>
</reference>
<sequence length="1244" mass="124420">MSGRSASGLLDEVAAAQQYALDLQVLFYSLKTVATQPRHAEEPAADPGEAAPRARGAGARGGPAQQPAAHSATSAALQQHIDDLAQQLDVERREKAQLQQQYQQVTGMLRKSYGRIVDDYLHATEQLHARTKQLEGLMGSTAGAQAPAVGQDGGAGIGGQTAAGEPVSSLQLPEQQHGLPSAPDTLPLDLLGERVPGRAAMRKQVAEPKLPTAADVAGGRSGSSYRGDSSSRSSAGGVLDASARTSGGASASYVGGANAGARRDSSSGGSGSGRVAAARGRTTEPRPASGLVQTSLSYTEQTRQGAWPVQAGPEKKATPTQSSAQRVGQRGMGQQRQLEERAGLEVHEGAGINGWAPEAPLACAPGRLASLPTDRDADHTAAAGAAAASSLFARLLLSPLSGRECDSLAASSAASSPPLNYPPSVTSTHSPFAAATCQRSSDCLPDMPPALSRPLDQQPRMPAAAPPLLSSDDESPARQSAPFRGTAHRVRGVEAAADTVGAAAATRRAARLDGDGSELADRQPLMGADAGGVPVAGVENLSAGRCAQATARAAAVRAAAAAAVPRDTLSEAPTWGQGPGGSASTCGSKRSFGAVGWERSPATLPAEKAAVRSSGARAGAAPAGDDGTVASCSAGGAAAGGGAKFRRSASSPVPSAGNPASLPQRHSTSATTRPVPPAEPPNGPAAWAPTHAAGGAGGGTPLGARGGRSLRYANWPAADTCPVVEIPTAAQPQEPGSSAVDPVAAFAGPASFGRRRSGGGDGGHAQAGSGYTAAAAGPRGRDPAAPAAAASILDQGFGAEHAEPAAPMPRRWPASEAFEAGAPITPRVDVPDAVPPAAPGGLASRASTSSSSPSTSLESLVSLVRGLREQLVELQLREGGDEDEEGNGESDGDEDDDDGDWHTEDECDSGGDGRCDPLGADGNVWGASSSSAPRSPPPRASDATGSDPSSRWQHGPARATGMGAAGAAAGSMGAAADGAGASPSDMHHAGSAPGPYGPYTRSGGHQSSVMRPRDFGQPPTYHESSSQGVPAAATPAAWDAQAGFRARPGCAHDRAAPLDQTSPRKSHVSSATRDFGAGDKGPYRARPYSPPSAGPADAAAEAIAAAKLQALRSEEMFSRIKQQLDDLQSSFAQGLGLDTDTGGSGRGASGGGWKRDGAERQREGQPAAGVRMDRARPEDSCTAGASGGGDGSGARRRVVYPADGADCAGFECAGVAPAVAAGGGASWGGAHYAGREEQGRSGST</sequence>
<feature type="compositionally biased region" description="Pro residues" evidence="1">
    <location>
        <begin position="674"/>
        <end position="683"/>
    </location>
</feature>
<feature type="region of interest" description="Disordered" evidence="1">
    <location>
        <begin position="38"/>
        <end position="76"/>
    </location>
</feature>
<dbReference type="EMBL" id="PGGS01000057">
    <property type="protein sequence ID" value="PNH10397.1"/>
    <property type="molecule type" value="Genomic_DNA"/>
</dbReference>
<feature type="compositionally biased region" description="Gly residues" evidence="1">
    <location>
        <begin position="151"/>
        <end position="161"/>
    </location>
</feature>
<feature type="compositionally biased region" description="Low complexity" evidence="1">
    <location>
        <begin position="766"/>
        <end position="787"/>
    </location>
</feature>
<feature type="compositionally biased region" description="Polar residues" evidence="1">
    <location>
        <begin position="943"/>
        <end position="952"/>
    </location>
</feature>
<feature type="compositionally biased region" description="Basic and acidic residues" evidence="1">
    <location>
        <begin position="1233"/>
        <end position="1244"/>
    </location>
</feature>
<dbReference type="Proteomes" id="UP000236333">
    <property type="component" value="Unassembled WGS sequence"/>
</dbReference>
<evidence type="ECO:0000313" key="2">
    <source>
        <dbReference type="EMBL" id="PNH10397.1"/>
    </source>
</evidence>
<feature type="compositionally biased region" description="Polar residues" evidence="1">
    <location>
        <begin position="291"/>
        <end position="304"/>
    </location>
</feature>
<feature type="region of interest" description="Disordered" evidence="1">
    <location>
        <begin position="875"/>
        <end position="1099"/>
    </location>
</feature>
<evidence type="ECO:0000313" key="3">
    <source>
        <dbReference type="Proteomes" id="UP000236333"/>
    </source>
</evidence>
<organism evidence="2 3">
    <name type="scientific">Tetrabaena socialis</name>
    <dbReference type="NCBI Taxonomy" id="47790"/>
    <lineage>
        <taxon>Eukaryota</taxon>
        <taxon>Viridiplantae</taxon>
        <taxon>Chlorophyta</taxon>
        <taxon>core chlorophytes</taxon>
        <taxon>Chlorophyceae</taxon>
        <taxon>CS clade</taxon>
        <taxon>Chlamydomonadales</taxon>
        <taxon>Tetrabaenaceae</taxon>
        <taxon>Tetrabaena</taxon>
    </lineage>
</organism>
<dbReference type="OrthoDB" id="552981at2759"/>
<feature type="compositionally biased region" description="Low complexity" evidence="1">
    <location>
        <begin position="1031"/>
        <end position="1042"/>
    </location>
</feature>
<feature type="compositionally biased region" description="Gly residues" evidence="1">
    <location>
        <begin position="1142"/>
        <end position="1152"/>
    </location>
</feature>